<dbReference type="SUPFAM" id="SSF52540">
    <property type="entry name" value="P-loop containing nucleoside triphosphate hydrolases"/>
    <property type="match status" value="1"/>
</dbReference>
<dbReference type="NCBIfam" id="NF033453">
    <property type="entry name" value="BREX_3_BrxF"/>
    <property type="match status" value="1"/>
</dbReference>
<proteinExistence type="predicted"/>
<protein>
    <recommendedName>
        <fullName evidence="3">BREX-3 system P-loop-containing protein BrxF</fullName>
    </recommendedName>
</protein>
<dbReference type="OrthoDB" id="7503064at2"/>
<keyword evidence="2" id="KW-1185">Reference proteome</keyword>
<evidence type="ECO:0008006" key="3">
    <source>
        <dbReference type="Google" id="ProtNLM"/>
    </source>
</evidence>
<dbReference type="Gene3D" id="3.40.50.300">
    <property type="entry name" value="P-loop containing nucleotide triphosphate hydrolases"/>
    <property type="match status" value="1"/>
</dbReference>
<organism evidence="1 2">
    <name type="scientific">Rubripirellula reticaptiva</name>
    <dbReference type="NCBI Taxonomy" id="2528013"/>
    <lineage>
        <taxon>Bacteria</taxon>
        <taxon>Pseudomonadati</taxon>
        <taxon>Planctomycetota</taxon>
        <taxon>Planctomycetia</taxon>
        <taxon>Pirellulales</taxon>
        <taxon>Pirellulaceae</taxon>
        <taxon>Rubripirellula</taxon>
    </lineage>
</organism>
<dbReference type="Proteomes" id="UP000317977">
    <property type="component" value="Unassembled WGS sequence"/>
</dbReference>
<dbReference type="InterPro" id="IPR048067">
    <property type="entry name" value="BREX_3_BrxF"/>
</dbReference>
<comment type="caution">
    <text evidence="1">The sequence shown here is derived from an EMBL/GenBank/DDBJ whole genome shotgun (WGS) entry which is preliminary data.</text>
</comment>
<evidence type="ECO:0000313" key="2">
    <source>
        <dbReference type="Proteomes" id="UP000317977"/>
    </source>
</evidence>
<dbReference type="EMBL" id="SJPX01000004">
    <property type="protein sequence ID" value="TWU49322.1"/>
    <property type="molecule type" value="Genomic_DNA"/>
</dbReference>
<evidence type="ECO:0000313" key="1">
    <source>
        <dbReference type="EMBL" id="TWU49322.1"/>
    </source>
</evidence>
<reference evidence="1 2" key="1">
    <citation type="submission" date="2019-02" db="EMBL/GenBank/DDBJ databases">
        <title>Deep-cultivation of Planctomycetes and their phenomic and genomic characterization uncovers novel biology.</title>
        <authorList>
            <person name="Wiegand S."/>
            <person name="Jogler M."/>
            <person name="Boedeker C."/>
            <person name="Pinto D."/>
            <person name="Vollmers J."/>
            <person name="Rivas-Marin E."/>
            <person name="Kohn T."/>
            <person name="Peeters S.H."/>
            <person name="Heuer A."/>
            <person name="Rast P."/>
            <person name="Oberbeckmann S."/>
            <person name="Bunk B."/>
            <person name="Jeske O."/>
            <person name="Meyerdierks A."/>
            <person name="Storesund J.E."/>
            <person name="Kallscheuer N."/>
            <person name="Luecker S."/>
            <person name="Lage O.M."/>
            <person name="Pohl T."/>
            <person name="Merkel B.J."/>
            <person name="Hornburger P."/>
            <person name="Mueller R.-W."/>
            <person name="Bruemmer F."/>
            <person name="Labrenz M."/>
            <person name="Spormann A.M."/>
            <person name="Op Den Camp H."/>
            <person name="Overmann J."/>
            <person name="Amann R."/>
            <person name="Jetten M.S.M."/>
            <person name="Mascher T."/>
            <person name="Medema M.H."/>
            <person name="Devos D.P."/>
            <person name="Kaster A.-K."/>
            <person name="Ovreas L."/>
            <person name="Rohde M."/>
            <person name="Galperin M.Y."/>
            <person name="Jogler C."/>
        </authorList>
    </citation>
    <scope>NUCLEOTIDE SEQUENCE [LARGE SCALE GENOMIC DNA]</scope>
    <source>
        <strain evidence="1 2">Poly59</strain>
    </source>
</reference>
<dbReference type="InterPro" id="IPR027417">
    <property type="entry name" value="P-loop_NTPase"/>
</dbReference>
<dbReference type="AlphaFoldDB" id="A0A5C6EJU4"/>
<name>A0A5C6EJU4_9BACT</name>
<dbReference type="RefSeq" id="WP_146536085.1">
    <property type="nucleotide sequence ID" value="NZ_SJPX01000004.1"/>
</dbReference>
<gene>
    <name evidence="1" type="ORF">Poly59_39360</name>
</gene>
<accession>A0A5C6EJU4</accession>
<sequence length="156" mass="17051">MPGADIGKLNEAIEQASGLFNRLVLLVAEGGSGKTTLLKKICENRTCSFINVNLGLSQKLLELPRSKRPAKVDRLFGELVEGCDGDLIALDDIEVLFDPALKVDPLRLLKGHSRNTTLIASWNGTFHDGTLSYAEPDHPEYKSYRDIDVAVVSATK</sequence>